<dbReference type="RefSeq" id="WP_195133474.1">
    <property type="nucleotide sequence ID" value="NZ_JADLQX010000040.1"/>
</dbReference>
<sequence>MNTSIDGAAPQELIVACPESTTLPALAAADAGALFTAALHLAAAIEAGSISRALEAAHRAHSAASDLATALNDIENAGDDEDLAFDLLDFQRRIAHQLDTAVAAFDTSTEVLP</sequence>
<proteinExistence type="predicted"/>
<evidence type="ECO:0000313" key="2">
    <source>
        <dbReference type="Proteomes" id="UP000702209"/>
    </source>
</evidence>
<name>A0ABS0D1J1_9NOCA</name>
<accession>A0ABS0D1J1</accession>
<protein>
    <submittedName>
        <fullName evidence="1">Uncharacterized protein</fullName>
    </submittedName>
</protein>
<keyword evidence="2" id="KW-1185">Reference proteome</keyword>
<dbReference type="EMBL" id="JADLQX010000040">
    <property type="protein sequence ID" value="MBF6302285.1"/>
    <property type="molecule type" value="Genomic_DNA"/>
</dbReference>
<comment type="caution">
    <text evidence="1">The sequence shown here is derived from an EMBL/GenBank/DDBJ whole genome shotgun (WGS) entry which is preliminary data.</text>
</comment>
<evidence type="ECO:0000313" key="1">
    <source>
        <dbReference type="EMBL" id="MBF6302285.1"/>
    </source>
</evidence>
<reference evidence="1 2" key="1">
    <citation type="submission" date="2020-10" db="EMBL/GenBank/DDBJ databases">
        <title>Identification of Nocardia species via Next-generation sequencing and recognition of intraspecies genetic diversity.</title>
        <authorList>
            <person name="Li P."/>
            <person name="Li P."/>
            <person name="Lu B."/>
        </authorList>
    </citation>
    <scope>NUCLEOTIDE SEQUENCE [LARGE SCALE GENOMIC DNA]</scope>
    <source>
        <strain evidence="1 2">BJ06-0157</strain>
    </source>
</reference>
<gene>
    <name evidence="1" type="ORF">IU459_32800</name>
</gene>
<dbReference type="Proteomes" id="UP000702209">
    <property type="component" value="Unassembled WGS sequence"/>
</dbReference>
<organism evidence="1 2">
    <name type="scientific">Nocardia amamiensis</name>
    <dbReference type="NCBI Taxonomy" id="404578"/>
    <lineage>
        <taxon>Bacteria</taxon>
        <taxon>Bacillati</taxon>
        <taxon>Actinomycetota</taxon>
        <taxon>Actinomycetes</taxon>
        <taxon>Mycobacteriales</taxon>
        <taxon>Nocardiaceae</taxon>
        <taxon>Nocardia</taxon>
    </lineage>
</organism>